<dbReference type="InterPro" id="IPR042100">
    <property type="entry name" value="Bug_dom1"/>
</dbReference>
<dbReference type="PANTHER" id="PTHR42928">
    <property type="entry name" value="TRICARBOXYLATE-BINDING PROTEIN"/>
    <property type="match status" value="1"/>
</dbReference>
<dbReference type="Gene3D" id="3.40.190.150">
    <property type="entry name" value="Bordetella uptake gene, domain 1"/>
    <property type="match status" value="1"/>
</dbReference>
<gene>
    <name evidence="3" type="ORF">Q2T77_31855</name>
</gene>
<organism evidence="3 4">
    <name type="scientific">Variovorax ginsengisoli</name>
    <dbReference type="NCBI Taxonomy" id="363844"/>
    <lineage>
        <taxon>Bacteria</taxon>
        <taxon>Pseudomonadati</taxon>
        <taxon>Pseudomonadota</taxon>
        <taxon>Betaproteobacteria</taxon>
        <taxon>Burkholderiales</taxon>
        <taxon>Comamonadaceae</taxon>
        <taxon>Variovorax</taxon>
    </lineage>
</organism>
<comment type="caution">
    <text evidence="3">The sequence shown here is derived from an EMBL/GenBank/DDBJ whole genome shotgun (WGS) entry which is preliminary data.</text>
</comment>
<evidence type="ECO:0000256" key="2">
    <source>
        <dbReference type="SAM" id="SignalP"/>
    </source>
</evidence>
<feature type="chain" id="PRO_5045644862" evidence="2">
    <location>
        <begin position="28"/>
        <end position="330"/>
    </location>
</feature>
<proteinExistence type="inferred from homology"/>
<dbReference type="Pfam" id="PF03401">
    <property type="entry name" value="TctC"/>
    <property type="match status" value="1"/>
</dbReference>
<name>A0ABT8SD79_9BURK</name>
<reference evidence="3" key="1">
    <citation type="submission" date="2023-06" db="EMBL/GenBank/DDBJ databases">
        <authorList>
            <person name="Jiang Y."/>
            <person name="Liu Q."/>
        </authorList>
    </citation>
    <scope>NUCLEOTIDE SEQUENCE</scope>
    <source>
        <strain evidence="3">CGMCC 1.12090</strain>
    </source>
</reference>
<dbReference type="PANTHER" id="PTHR42928:SF5">
    <property type="entry name" value="BLR1237 PROTEIN"/>
    <property type="match status" value="1"/>
</dbReference>
<sequence>MIRNSRPGIGCWLLAAAALFQVNHATATEESWPAARPIRMVIPAGAGAGTDIFARLIGTRLGQALKQTIVYDNKPGANGIIGNDSVAKSVADGYTILFSNASAVAVNPAIQPKLPYQTLKDLVPIAQIGAGGVLLVTTPDVGVSDMKGLVRYLKSNPGKLGYGTWGMGSTGHLSMEALKAKEGLNISHVPYKTMGQVLTDLQGGTLQIAFVDASSPLALIKAGKLVPLGVTGSHRLPALAGVPTMQEQGYRLGADGWYGLFAPFGTPQPVIQRLNLEINQILAAPDMRPVLEAWNLSRFPIKTPAEFAQTVREDLEQWKEIATTAHVTLE</sequence>
<dbReference type="RefSeq" id="WP_301815094.1">
    <property type="nucleotide sequence ID" value="NZ_JAUJZH010000033.1"/>
</dbReference>
<accession>A0ABT8SD79</accession>
<dbReference type="Proteomes" id="UP001169027">
    <property type="component" value="Unassembled WGS sequence"/>
</dbReference>
<dbReference type="Gene3D" id="3.40.190.10">
    <property type="entry name" value="Periplasmic binding protein-like II"/>
    <property type="match status" value="1"/>
</dbReference>
<evidence type="ECO:0000256" key="1">
    <source>
        <dbReference type="ARBA" id="ARBA00006987"/>
    </source>
</evidence>
<keyword evidence="4" id="KW-1185">Reference proteome</keyword>
<evidence type="ECO:0000313" key="3">
    <source>
        <dbReference type="EMBL" id="MDO1536874.1"/>
    </source>
</evidence>
<dbReference type="CDD" id="cd07012">
    <property type="entry name" value="PBP2_Bug_TTT"/>
    <property type="match status" value="1"/>
</dbReference>
<dbReference type="InterPro" id="IPR005064">
    <property type="entry name" value="BUG"/>
</dbReference>
<evidence type="ECO:0000313" key="4">
    <source>
        <dbReference type="Proteomes" id="UP001169027"/>
    </source>
</evidence>
<keyword evidence="2" id="KW-0732">Signal</keyword>
<dbReference type="PIRSF" id="PIRSF017082">
    <property type="entry name" value="YflP"/>
    <property type="match status" value="1"/>
</dbReference>
<protein>
    <submittedName>
        <fullName evidence="3">Tripartite tricarboxylate transporter substrate binding protein</fullName>
    </submittedName>
</protein>
<comment type="similarity">
    <text evidence="1">Belongs to the UPF0065 (bug) family.</text>
</comment>
<dbReference type="SUPFAM" id="SSF53850">
    <property type="entry name" value="Periplasmic binding protein-like II"/>
    <property type="match status" value="1"/>
</dbReference>
<dbReference type="EMBL" id="JAUKVY010000033">
    <property type="protein sequence ID" value="MDO1536874.1"/>
    <property type="molecule type" value="Genomic_DNA"/>
</dbReference>
<feature type="signal peptide" evidence="2">
    <location>
        <begin position="1"/>
        <end position="27"/>
    </location>
</feature>